<dbReference type="EMBL" id="BLXT01006386">
    <property type="protein sequence ID" value="GFO31266.1"/>
    <property type="molecule type" value="Genomic_DNA"/>
</dbReference>
<comment type="caution">
    <text evidence="1">The sequence shown here is derived from an EMBL/GenBank/DDBJ whole genome shotgun (WGS) entry which is preliminary data.</text>
</comment>
<proteinExistence type="predicted"/>
<sequence>MDRISMCRLKSRIAEQRRVRCCDLLLNQEETDALSLRPDLTHFINGGSIDFLSKHVYIIDLLTIAVWVPAKNSPTGLSRVVRGDQGRLSPINW</sequence>
<dbReference type="AlphaFoldDB" id="A0AAV4CER8"/>
<accession>A0AAV4CER8</accession>
<organism evidence="1 2">
    <name type="scientific">Plakobranchus ocellatus</name>
    <dbReference type="NCBI Taxonomy" id="259542"/>
    <lineage>
        <taxon>Eukaryota</taxon>
        <taxon>Metazoa</taxon>
        <taxon>Spiralia</taxon>
        <taxon>Lophotrochozoa</taxon>
        <taxon>Mollusca</taxon>
        <taxon>Gastropoda</taxon>
        <taxon>Heterobranchia</taxon>
        <taxon>Euthyneura</taxon>
        <taxon>Panpulmonata</taxon>
        <taxon>Sacoglossa</taxon>
        <taxon>Placobranchoidea</taxon>
        <taxon>Plakobranchidae</taxon>
        <taxon>Plakobranchus</taxon>
    </lineage>
</organism>
<reference evidence="1 2" key="1">
    <citation type="journal article" date="2021" name="Elife">
        <title>Chloroplast acquisition without the gene transfer in kleptoplastic sea slugs, Plakobranchus ocellatus.</title>
        <authorList>
            <person name="Maeda T."/>
            <person name="Takahashi S."/>
            <person name="Yoshida T."/>
            <person name="Shimamura S."/>
            <person name="Takaki Y."/>
            <person name="Nagai Y."/>
            <person name="Toyoda A."/>
            <person name="Suzuki Y."/>
            <person name="Arimoto A."/>
            <person name="Ishii H."/>
            <person name="Satoh N."/>
            <person name="Nishiyama T."/>
            <person name="Hasebe M."/>
            <person name="Maruyama T."/>
            <person name="Minagawa J."/>
            <person name="Obokata J."/>
            <person name="Shigenobu S."/>
        </authorList>
    </citation>
    <scope>NUCLEOTIDE SEQUENCE [LARGE SCALE GENOMIC DNA]</scope>
</reference>
<evidence type="ECO:0000313" key="1">
    <source>
        <dbReference type="EMBL" id="GFO31266.1"/>
    </source>
</evidence>
<evidence type="ECO:0000313" key="2">
    <source>
        <dbReference type="Proteomes" id="UP000735302"/>
    </source>
</evidence>
<keyword evidence="2" id="KW-1185">Reference proteome</keyword>
<dbReference type="Proteomes" id="UP000735302">
    <property type="component" value="Unassembled WGS sequence"/>
</dbReference>
<name>A0AAV4CER8_9GAST</name>
<gene>
    <name evidence="1" type="ORF">PoB_005777100</name>
</gene>
<protein>
    <submittedName>
        <fullName evidence="1">Uncharacterized protein</fullName>
    </submittedName>
</protein>